<dbReference type="GO" id="GO:0080044">
    <property type="term" value="F:quercetin 7-O-glucosyltransferase activity"/>
    <property type="evidence" value="ECO:0007669"/>
    <property type="project" value="TreeGrafter"/>
</dbReference>
<evidence type="ECO:0000256" key="2">
    <source>
        <dbReference type="ARBA" id="ARBA00022679"/>
    </source>
</evidence>
<keyword evidence="3" id="KW-0328">Glycosyltransferase</keyword>
<dbReference type="Gene3D" id="3.40.50.2000">
    <property type="entry name" value="Glycogen Phosphorylase B"/>
    <property type="match status" value="2"/>
</dbReference>
<dbReference type="CDD" id="cd03784">
    <property type="entry name" value="GT1_Gtf-like"/>
    <property type="match status" value="1"/>
</dbReference>
<gene>
    <name evidence="4" type="ORF">O6P43_026444</name>
</gene>
<name>A0AAD7L2A4_QUISA</name>
<dbReference type="KEGG" id="qsa:O6P43_026444"/>
<proteinExistence type="inferred from homology"/>
<organism evidence="4 5">
    <name type="scientific">Quillaja saponaria</name>
    <name type="common">Soap bark tree</name>
    <dbReference type="NCBI Taxonomy" id="32244"/>
    <lineage>
        <taxon>Eukaryota</taxon>
        <taxon>Viridiplantae</taxon>
        <taxon>Streptophyta</taxon>
        <taxon>Embryophyta</taxon>
        <taxon>Tracheophyta</taxon>
        <taxon>Spermatophyta</taxon>
        <taxon>Magnoliopsida</taxon>
        <taxon>eudicotyledons</taxon>
        <taxon>Gunneridae</taxon>
        <taxon>Pentapetalae</taxon>
        <taxon>rosids</taxon>
        <taxon>fabids</taxon>
        <taxon>Fabales</taxon>
        <taxon>Quillajaceae</taxon>
        <taxon>Quillaja</taxon>
    </lineage>
</organism>
<dbReference type="AlphaFoldDB" id="A0AAD7L2A4"/>
<accession>A0AAD7L2A4</accession>
<protein>
    <submittedName>
        <fullName evidence="4">Glycosyltransferase</fullName>
    </submittedName>
</protein>
<dbReference type="InterPro" id="IPR002213">
    <property type="entry name" value="UDP_glucos_trans"/>
</dbReference>
<evidence type="ECO:0000256" key="3">
    <source>
        <dbReference type="RuleBase" id="RU003718"/>
    </source>
</evidence>
<dbReference type="PANTHER" id="PTHR11926:SF1392">
    <property type="entry name" value="GLYCOSYLTRANSFERASE"/>
    <property type="match status" value="1"/>
</dbReference>
<keyword evidence="2 3" id="KW-0808">Transferase</keyword>
<comment type="similarity">
    <text evidence="1 3">Belongs to the UDP-glycosyltransferase family.</text>
</comment>
<evidence type="ECO:0000256" key="1">
    <source>
        <dbReference type="ARBA" id="ARBA00009995"/>
    </source>
</evidence>
<dbReference type="InterPro" id="IPR035595">
    <property type="entry name" value="UDP_glycos_trans_CS"/>
</dbReference>
<reference evidence="4" key="1">
    <citation type="journal article" date="2023" name="Science">
        <title>Elucidation of the pathway for biosynthesis of saponin adjuvants from the soapbark tree.</title>
        <authorList>
            <person name="Reed J."/>
            <person name="Orme A."/>
            <person name="El-Demerdash A."/>
            <person name="Owen C."/>
            <person name="Martin L.B.B."/>
            <person name="Misra R.C."/>
            <person name="Kikuchi S."/>
            <person name="Rejzek M."/>
            <person name="Martin A.C."/>
            <person name="Harkess A."/>
            <person name="Leebens-Mack J."/>
            <person name="Louveau T."/>
            <person name="Stephenson M.J."/>
            <person name="Osbourn A."/>
        </authorList>
    </citation>
    <scope>NUCLEOTIDE SEQUENCE</scope>
    <source>
        <strain evidence="4">S10</strain>
    </source>
</reference>
<sequence length="337" mass="37633">MCSAIDAAKDLGISVFTFCTSSPCGMWANMHTSKLIEAACIPGMDDGLLRLRDLPGHCRLELEDPIMEFNISQTTAMTRASALIFNTFQELNKPIISPLKSFFPKIYSIGPLHALFKSLIKDSSLSLSSNGAALRKEDKSCMTWLDQQPLRSVVYVSFGSLIGLSRTQLLEFWYGLVNSGKPFLWVIKMDSVEEGLAQIISGLEEETKKRGYIVGWAPQEEVLAHLAIGGFLTHGGWNSTLESIYAGIPMICWPMFADQQVNSRCVSDLWRIGFDMKDTCDRVIIEKMVRDLMDEKREEIMKSTAEIANMARTSVENGGSSYHNLEMLIDDLTSMNL</sequence>
<dbReference type="EMBL" id="JARAOO010000011">
    <property type="protein sequence ID" value="KAJ7950229.1"/>
    <property type="molecule type" value="Genomic_DNA"/>
</dbReference>
<dbReference type="PROSITE" id="PS00375">
    <property type="entry name" value="UDPGT"/>
    <property type="match status" value="1"/>
</dbReference>
<dbReference type="Proteomes" id="UP001163823">
    <property type="component" value="Chromosome 11"/>
</dbReference>
<keyword evidence="5" id="KW-1185">Reference proteome</keyword>
<dbReference type="PANTHER" id="PTHR11926">
    <property type="entry name" value="GLUCOSYL/GLUCURONOSYL TRANSFERASES"/>
    <property type="match status" value="1"/>
</dbReference>
<dbReference type="SUPFAM" id="SSF53756">
    <property type="entry name" value="UDP-Glycosyltransferase/glycogen phosphorylase"/>
    <property type="match status" value="1"/>
</dbReference>
<dbReference type="GO" id="GO:0080043">
    <property type="term" value="F:quercetin 3-O-glucosyltransferase activity"/>
    <property type="evidence" value="ECO:0007669"/>
    <property type="project" value="TreeGrafter"/>
</dbReference>
<dbReference type="FunFam" id="3.40.50.2000:FF:000040">
    <property type="entry name" value="UDP-glycosyltransferase 76C1"/>
    <property type="match status" value="1"/>
</dbReference>
<evidence type="ECO:0000313" key="4">
    <source>
        <dbReference type="EMBL" id="KAJ7950229.1"/>
    </source>
</evidence>
<evidence type="ECO:0000313" key="5">
    <source>
        <dbReference type="Proteomes" id="UP001163823"/>
    </source>
</evidence>
<comment type="caution">
    <text evidence="4">The sequence shown here is derived from an EMBL/GenBank/DDBJ whole genome shotgun (WGS) entry which is preliminary data.</text>
</comment>
<dbReference type="Pfam" id="PF00201">
    <property type="entry name" value="UDPGT"/>
    <property type="match status" value="1"/>
</dbReference>